<dbReference type="GO" id="GO:0005856">
    <property type="term" value="C:cytoskeleton"/>
    <property type="evidence" value="ECO:0007669"/>
    <property type="project" value="UniProtKB-SubCell"/>
</dbReference>
<feature type="compositionally biased region" description="Basic and acidic residues" evidence="14">
    <location>
        <begin position="356"/>
        <end position="367"/>
    </location>
</feature>
<reference evidence="16 17" key="1">
    <citation type="journal article" date="2018" name="Sci. Rep.">
        <title>Genomic signatures of local adaptation to the degree of environmental predictability in rotifers.</title>
        <authorList>
            <person name="Franch-Gras L."/>
            <person name="Hahn C."/>
            <person name="Garcia-Roger E.M."/>
            <person name="Carmona M.J."/>
            <person name="Serra M."/>
            <person name="Gomez A."/>
        </authorList>
    </citation>
    <scope>NUCLEOTIDE SEQUENCE [LARGE SCALE GENOMIC DNA]</scope>
    <source>
        <strain evidence="16">HYR1</strain>
    </source>
</reference>
<accession>A0A3M7T7A2</accession>
<dbReference type="GO" id="GO:0005886">
    <property type="term" value="C:plasma membrane"/>
    <property type="evidence" value="ECO:0007669"/>
    <property type="project" value="UniProtKB-SubCell"/>
</dbReference>
<evidence type="ECO:0000259" key="15">
    <source>
        <dbReference type="SMART" id="SM00750"/>
    </source>
</evidence>
<dbReference type="AlphaFoldDB" id="A0A3M7T7A2"/>
<sequence length="876" mass="99470">MNGMEEHVPLELVDNATEDDEEEDECATQVAKVGGAAASANNSCDQLLNFHEILHLFNTAISEEQAWAVLYQVLVEFERALASHLQLVWHNLDKIDIYLLNFAKDGSISFDFGAQSDASAQTSEPSLHSSLSNLLIFISGHCKEFSEDADDEGYDQDQDDEESAPTVAKAIQICQHNVNEPDYHYKAVCRGLYAQAYELKAFLAKIEDSKKCIRDAGKDPTKYCFEILDKTDWAKIWMQVITELRHGVKLRKVVELPQTRRHIEYELTPFEILLDQIRAKQYHLKKVSLDSSLAPEIKKSARDIILEFIRSRPPLRKSSLRKLNTSRSFCAKAQPSLHEQLMNSIRNYSTPLRKIKPQETKATREDDQTSNDAQNESKRRVVKADKKLLNNLNSSDTDVSDIDDDELRDLPVLPEEQDALDIDLMKSLLESVQTKSKKRIKAPDSLRSPLAPWRNTEDEWKNVLCEEMKPEPKVNRRHTMSLADLNRLTSSISAFNIFARADKSNTDSLHDQENYSYSFKHSKVSDNCQSDKKKSTNPVYCKSGPGYSDFGYVTSHHLIKKLTSNKQKECVRLTFEELCHIRKVLTKADLDYLLFDNKIYYDVSRGRVCFSCRKTRFHLFNWGTKCRICQQKICKKCLQNAQIRNGFLVKVPLSKLITKSQSKNDSASSSSDNEDYEIISTNNDDSIEYNQDNFGDSTSLYQANQTVDICTDCYQLMDGFIVSVNENDLVETKNSPVFARKKANQMDLLKTVHLANRKNFNSDLSPAVSSSSSIGMDNIAEMNVVISTTESSPMPCKHMMSHHSSTPTNTNKSAIYDSSLNEKNTELSTIIVQSTSTNDNFADLDSFQHNNSGSMEHGMKNLRKSLTLDLQPVGQR</sequence>
<dbReference type="GO" id="GO:0048193">
    <property type="term" value="P:Golgi vesicle transport"/>
    <property type="evidence" value="ECO:0007669"/>
    <property type="project" value="TreeGrafter"/>
</dbReference>
<evidence type="ECO:0000256" key="10">
    <source>
        <dbReference type="ARBA" id="ARBA00023136"/>
    </source>
</evidence>
<keyword evidence="10" id="KW-0472">Membrane</keyword>
<gene>
    <name evidence="16" type="ORF">BpHYR1_026107</name>
</gene>
<feature type="region of interest" description="Disordered" evidence="14">
    <location>
        <begin position="348"/>
        <end position="381"/>
    </location>
</feature>
<dbReference type="GO" id="GO:0003779">
    <property type="term" value="F:actin binding"/>
    <property type="evidence" value="ECO:0007669"/>
    <property type="project" value="UniProtKB-KW"/>
</dbReference>
<dbReference type="STRING" id="10195.A0A3M7T7A2"/>
<feature type="compositionally biased region" description="Polar residues" evidence="14">
    <location>
        <begin position="802"/>
        <end position="814"/>
    </location>
</feature>
<dbReference type="OrthoDB" id="10043757at2759"/>
<dbReference type="GO" id="GO:0040038">
    <property type="term" value="P:polar body extrusion after meiotic divisions"/>
    <property type="evidence" value="ECO:0007669"/>
    <property type="project" value="TreeGrafter"/>
</dbReference>
<protein>
    <submittedName>
        <fullName evidence="16">Spire-like protein</fullName>
    </submittedName>
</protein>
<keyword evidence="17" id="KW-1185">Reference proteome</keyword>
<dbReference type="GO" id="GO:0015031">
    <property type="term" value="P:protein transport"/>
    <property type="evidence" value="ECO:0007669"/>
    <property type="project" value="UniProtKB-KW"/>
</dbReference>
<name>A0A3M7T7A2_BRAPC</name>
<evidence type="ECO:0000256" key="13">
    <source>
        <dbReference type="ARBA" id="ARBA00023329"/>
    </source>
</evidence>
<evidence type="ECO:0000256" key="1">
    <source>
        <dbReference type="ARBA" id="ARBA00004180"/>
    </source>
</evidence>
<proteinExistence type="inferred from homology"/>
<dbReference type="PANTHER" id="PTHR21345">
    <property type="entry name" value="SPIRE"/>
    <property type="match status" value="1"/>
</dbReference>
<keyword evidence="13" id="KW-0968">Cytoplasmic vesicle</keyword>
<evidence type="ECO:0000256" key="14">
    <source>
        <dbReference type="SAM" id="MobiDB-lite"/>
    </source>
</evidence>
<dbReference type="SUPFAM" id="SSF57903">
    <property type="entry name" value="FYVE/PHD zinc finger"/>
    <property type="match status" value="1"/>
</dbReference>
<dbReference type="PANTHER" id="PTHR21345:SF3">
    <property type="entry name" value="PROTEIN SPIRE"/>
    <property type="match status" value="1"/>
</dbReference>
<dbReference type="GO" id="GO:0051639">
    <property type="term" value="P:actin filament network formation"/>
    <property type="evidence" value="ECO:0007669"/>
    <property type="project" value="TreeGrafter"/>
</dbReference>
<evidence type="ECO:0000256" key="2">
    <source>
        <dbReference type="ARBA" id="ARBA00004245"/>
    </source>
</evidence>
<dbReference type="GO" id="GO:0030041">
    <property type="term" value="P:actin filament polymerization"/>
    <property type="evidence" value="ECO:0007669"/>
    <property type="project" value="TreeGrafter"/>
</dbReference>
<evidence type="ECO:0000256" key="6">
    <source>
        <dbReference type="ARBA" id="ARBA00022475"/>
    </source>
</evidence>
<evidence type="ECO:0000256" key="5">
    <source>
        <dbReference type="ARBA" id="ARBA00022448"/>
    </source>
</evidence>
<dbReference type="GO" id="GO:0005938">
    <property type="term" value="C:cell cortex"/>
    <property type="evidence" value="ECO:0007669"/>
    <property type="project" value="TreeGrafter"/>
</dbReference>
<keyword evidence="8" id="KW-0677">Repeat</keyword>
<evidence type="ECO:0000256" key="11">
    <source>
        <dbReference type="ARBA" id="ARBA00023203"/>
    </source>
</evidence>
<keyword evidence="5" id="KW-0813">Transport</keyword>
<dbReference type="GO" id="GO:0051295">
    <property type="term" value="P:establishment of meiotic spindle localization"/>
    <property type="evidence" value="ECO:0007669"/>
    <property type="project" value="TreeGrafter"/>
</dbReference>
<comment type="subcellular location">
    <subcellularLocation>
        <location evidence="3">Cell membrane</location>
        <topology evidence="3">Peripheral membrane protein</topology>
        <orientation evidence="3">Cytoplasmic side</orientation>
    </subcellularLocation>
    <subcellularLocation>
        <location evidence="2">Cytoplasm</location>
        <location evidence="2">Cytoskeleton</location>
    </subcellularLocation>
    <subcellularLocation>
        <location evidence="1">Cytoplasmic vesicle membrane</location>
        <topology evidence="1">Peripheral membrane protein</topology>
        <orientation evidence="1">Cytoplasmic side</orientation>
    </subcellularLocation>
</comment>
<dbReference type="SMART" id="SM00750">
    <property type="entry name" value="KIND"/>
    <property type="match status" value="1"/>
</dbReference>
<dbReference type="Pfam" id="PF16474">
    <property type="entry name" value="KIND"/>
    <property type="match status" value="2"/>
</dbReference>
<comment type="similarity">
    <text evidence="4">Belongs to the spire family.</text>
</comment>
<dbReference type="GO" id="GO:0045010">
    <property type="term" value="P:actin nucleation"/>
    <property type="evidence" value="ECO:0007669"/>
    <property type="project" value="InterPro"/>
</dbReference>
<dbReference type="InterPro" id="IPR011011">
    <property type="entry name" value="Znf_FYVE_PHD"/>
</dbReference>
<dbReference type="InterPro" id="IPR013083">
    <property type="entry name" value="Znf_RING/FYVE/PHD"/>
</dbReference>
<organism evidence="16 17">
    <name type="scientific">Brachionus plicatilis</name>
    <name type="common">Marine rotifer</name>
    <name type="synonym">Brachionus muelleri</name>
    <dbReference type="NCBI Taxonomy" id="10195"/>
    <lineage>
        <taxon>Eukaryota</taxon>
        <taxon>Metazoa</taxon>
        <taxon>Spiralia</taxon>
        <taxon>Gnathifera</taxon>
        <taxon>Rotifera</taxon>
        <taxon>Eurotatoria</taxon>
        <taxon>Monogononta</taxon>
        <taxon>Pseudotrocha</taxon>
        <taxon>Ploima</taxon>
        <taxon>Brachionidae</taxon>
        <taxon>Brachionus</taxon>
    </lineage>
</organism>
<keyword evidence="12" id="KW-0206">Cytoskeleton</keyword>
<keyword evidence="6" id="KW-1003">Cell membrane</keyword>
<evidence type="ECO:0000313" key="16">
    <source>
        <dbReference type="EMBL" id="RNA43851.1"/>
    </source>
</evidence>
<dbReference type="GO" id="GO:0030659">
    <property type="term" value="C:cytoplasmic vesicle membrane"/>
    <property type="evidence" value="ECO:0007669"/>
    <property type="project" value="UniProtKB-SubCell"/>
</dbReference>
<evidence type="ECO:0000256" key="4">
    <source>
        <dbReference type="ARBA" id="ARBA00010956"/>
    </source>
</evidence>
<dbReference type="Gene3D" id="1.10.510.10">
    <property type="entry name" value="Transferase(Phosphotransferase) domain 1"/>
    <property type="match status" value="1"/>
</dbReference>
<evidence type="ECO:0000256" key="9">
    <source>
        <dbReference type="ARBA" id="ARBA00022927"/>
    </source>
</evidence>
<keyword evidence="9" id="KW-0653">Protein transport</keyword>
<dbReference type="Gene3D" id="3.30.40.10">
    <property type="entry name" value="Zinc/RING finger domain, C3HC4 (zinc finger)"/>
    <property type="match status" value="1"/>
</dbReference>
<feature type="domain" description="KIND" evidence="15">
    <location>
        <begin position="48"/>
        <end position="199"/>
    </location>
</feature>
<comment type="caution">
    <text evidence="16">The sequence shown here is derived from an EMBL/GenBank/DDBJ whole genome shotgun (WGS) entry which is preliminary data.</text>
</comment>
<evidence type="ECO:0000256" key="8">
    <source>
        <dbReference type="ARBA" id="ARBA00022737"/>
    </source>
</evidence>
<dbReference type="CDD" id="cd15748">
    <property type="entry name" value="FYVE_SPIR"/>
    <property type="match status" value="1"/>
</dbReference>
<dbReference type="EMBL" id="REGN01000173">
    <property type="protein sequence ID" value="RNA43851.1"/>
    <property type="molecule type" value="Genomic_DNA"/>
</dbReference>
<dbReference type="InterPro" id="IPR029901">
    <property type="entry name" value="Spire"/>
</dbReference>
<feature type="region of interest" description="Disordered" evidence="14">
    <location>
        <begin position="795"/>
        <end position="814"/>
    </location>
</feature>
<evidence type="ECO:0000256" key="3">
    <source>
        <dbReference type="ARBA" id="ARBA00004413"/>
    </source>
</evidence>
<evidence type="ECO:0000256" key="12">
    <source>
        <dbReference type="ARBA" id="ARBA00023212"/>
    </source>
</evidence>
<keyword evidence="11" id="KW-0009">Actin-binding</keyword>
<evidence type="ECO:0000313" key="17">
    <source>
        <dbReference type="Proteomes" id="UP000276133"/>
    </source>
</evidence>
<dbReference type="Proteomes" id="UP000276133">
    <property type="component" value="Unassembled WGS sequence"/>
</dbReference>
<dbReference type="GO" id="GO:0008017">
    <property type="term" value="F:microtubule binding"/>
    <property type="evidence" value="ECO:0007669"/>
    <property type="project" value="TreeGrafter"/>
</dbReference>
<keyword evidence="7" id="KW-0963">Cytoplasm</keyword>
<dbReference type="InterPro" id="IPR011019">
    <property type="entry name" value="KIND_dom"/>
</dbReference>
<dbReference type="GO" id="GO:0036089">
    <property type="term" value="P:cleavage furrow formation"/>
    <property type="evidence" value="ECO:0007669"/>
    <property type="project" value="TreeGrafter"/>
</dbReference>
<evidence type="ECO:0000256" key="7">
    <source>
        <dbReference type="ARBA" id="ARBA00022490"/>
    </source>
</evidence>